<keyword evidence="1" id="KW-0472">Membrane</keyword>
<evidence type="ECO:0008006" key="4">
    <source>
        <dbReference type="Google" id="ProtNLM"/>
    </source>
</evidence>
<keyword evidence="3" id="KW-1185">Reference proteome</keyword>
<proteinExistence type="predicted"/>
<keyword evidence="1" id="KW-0812">Transmembrane</keyword>
<organism evidence="2 3">
    <name type="scientific">Paramecium octaurelia</name>
    <dbReference type="NCBI Taxonomy" id="43137"/>
    <lineage>
        <taxon>Eukaryota</taxon>
        <taxon>Sar</taxon>
        <taxon>Alveolata</taxon>
        <taxon>Ciliophora</taxon>
        <taxon>Intramacronucleata</taxon>
        <taxon>Oligohymenophorea</taxon>
        <taxon>Peniculida</taxon>
        <taxon>Parameciidae</taxon>
        <taxon>Paramecium</taxon>
    </lineage>
</organism>
<dbReference type="Proteomes" id="UP000683925">
    <property type="component" value="Unassembled WGS sequence"/>
</dbReference>
<gene>
    <name evidence="2" type="ORF">POCTA_138.1.T0460043</name>
</gene>
<keyword evidence="1" id="KW-1133">Transmembrane helix</keyword>
<reference evidence="2" key="1">
    <citation type="submission" date="2021-01" db="EMBL/GenBank/DDBJ databases">
        <authorList>
            <consortium name="Genoscope - CEA"/>
            <person name="William W."/>
        </authorList>
    </citation>
    <scope>NUCLEOTIDE SEQUENCE</scope>
</reference>
<accession>A0A8S1ULL5</accession>
<name>A0A8S1ULL5_PAROT</name>
<evidence type="ECO:0000256" key="1">
    <source>
        <dbReference type="SAM" id="Phobius"/>
    </source>
</evidence>
<feature type="transmembrane region" description="Helical" evidence="1">
    <location>
        <begin position="55"/>
        <end position="75"/>
    </location>
</feature>
<dbReference type="AlphaFoldDB" id="A0A8S1ULL5"/>
<protein>
    <recommendedName>
        <fullName evidence="4">Transmembrane protein</fullName>
    </recommendedName>
</protein>
<evidence type="ECO:0000313" key="3">
    <source>
        <dbReference type="Proteomes" id="UP000683925"/>
    </source>
</evidence>
<dbReference type="EMBL" id="CAJJDP010000046">
    <property type="protein sequence ID" value="CAD8164987.1"/>
    <property type="molecule type" value="Genomic_DNA"/>
</dbReference>
<sequence length="160" mass="19155">MLNYQILIIYSILFCSYSVQIPIEEVSFATYKESGFKLTNSKILINSTDIDTPNVFFTFFPTPILILKLYIIQIYNTVKFIHFDCNIKVWLMMMQIVCIQKFMMQKYNSQRKKWEVYSSGMMLRWFPIKLRNQLEFMFIFDLINLVKQPSKNQKCIDCGD</sequence>
<evidence type="ECO:0000313" key="2">
    <source>
        <dbReference type="EMBL" id="CAD8164987.1"/>
    </source>
</evidence>
<comment type="caution">
    <text evidence="2">The sequence shown here is derived from an EMBL/GenBank/DDBJ whole genome shotgun (WGS) entry which is preliminary data.</text>
</comment>